<evidence type="ECO:0000313" key="3">
    <source>
        <dbReference type="Proteomes" id="UP000738349"/>
    </source>
</evidence>
<organism evidence="2 3">
    <name type="scientific">Dactylonectria macrodidyma</name>
    <dbReference type="NCBI Taxonomy" id="307937"/>
    <lineage>
        <taxon>Eukaryota</taxon>
        <taxon>Fungi</taxon>
        <taxon>Dikarya</taxon>
        <taxon>Ascomycota</taxon>
        <taxon>Pezizomycotina</taxon>
        <taxon>Sordariomycetes</taxon>
        <taxon>Hypocreomycetidae</taxon>
        <taxon>Hypocreales</taxon>
        <taxon>Nectriaceae</taxon>
        <taxon>Dactylonectria</taxon>
    </lineage>
</organism>
<dbReference type="OrthoDB" id="5313741at2759"/>
<dbReference type="EMBL" id="JAGMUV010000020">
    <property type="protein sequence ID" value="KAH7126112.1"/>
    <property type="molecule type" value="Genomic_DNA"/>
</dbReference>
<name>A0A9P9DW29_9HYPO</name>
<feature type="compositionally biased region" description="Basic and acidic residues" evidence="1">
    <location>
        <begin position="141"/>
        <end position="150"/>
    </location>
</feature>
<feature type="region of interest" description="Disordered" evidence="1">
    <location>
        <begin position="125"/>
        <end position="151"/>
    </location>
</feature>
<sequence length="340" mass="38988">MSMAGLIDDETSPQDATNSAHGALCDSLPPPQKSLRLYRRIIFGRKYLFSPAGSEEAEYFVENPVPHKHANTWKPVFYRGDNPKYTPASKAIARIRRTGFWYSFRVELGDGVSEVLENKRRVKERKSYERKQRNRKRFRMKEKPPKKELEDEKDVNGLVMNLSMRRAGFLKRTLKWELGGQEYQWSGTRAFLPGFVRRLKGISHDMKLVDSNKRVLATVEKDRWAFIRPSERPGVPPNKKKKFVGTLRIYPTAYMSGSAEGAQVKQGSGTTITANQDEPHCWDMGEKSDESKNLNVGGSHSGDLTEEAIVLTCWIAMEGEHRIRHKIIDLIEEIAENFKE</sequence>
<evidence type="ECO:0000256" key="1">
    <source>
        <dbReference type="SAM" id="MobiDB-lite"/>
    </source>
</evidence>
<dbReference type="Proteomes" id="UP000738349">
    <property type="component" value="Unassembled WGS sequence"/>
</dbReference>
<comment type="caution">
    <text evidence="2">The sequence shown here is derived from an EMBL/GenBank/DDBJ whole genome shotgun (WGS) entry which is preliminary data.</text>
</comment>
<protein>
    <submittedName>
        <fullName evidence="2">Uncharacterized protein</fullName>
    </submittedName>
</protein>
<reference evidence="2" key="1">
    <citation type="journal article" date="2021" name="Nat. Commun.">
        <title>Genetic determinants of endophytism in the Arabidopsis root mycobiome.</title>
        <authorList>
            <person name="Mesny F."/>
            <person name="Miyauchi S."/>
            <person name="Thiergart T."/>
            <person name="Pickel B."/>
            <person name="Atanasova L."/>
            <person name="Karlsson M."/>
            <person name="Huettel B."/>
            <person name="Barry K.W."/>
            <person name="Haridas S."/>
            <person name="Chen C."/>
            <person name="Bauer D."/>
            <person name="Andreopoulos W."/>
            <person name="Pangilinan J."/>
            <person name="LaButti K."/>
            <person name="Riley R."/>
            <person name="Lipzen A."/>
            <person name="Clum A."/>
            <person name="Drula E."/>
            <person name="Henrissat B."/>
            <person name="Kohler A."/>
            <person name="Grigoriev I.V."/>
            <person name="Martin F.M."/>
            <person name="Hacquard S."/>
        </authorList>
    </citation>
    <scope>NUCLEOTIDE SEQUENCE</scope>
    <source>
        <strain evidence="2">MPI-CAGE-AT-0147</strain>
    </source>
</reference>
<evidence type="ECO:0000313" key="2">
    <source>
        <dbReference type="EMBL" id="KAH7126112.1"/>
    </source>
</evidence>
<dbReference type="AlphaFoldDB" id="A0A9P9DW29"/>
<keyword evidence="3" id="KW-1185">Reference proteome</keyword>
<proteinExistence type="predicted"/>
<gene>
    <name evidence="2" type="ORF">EDB81DRAFT_203561</name>
</gene>
<feature type="region of interest" description="Disordered" evidence="1">
    <location>
        <begin position="1"/>
        <end position="27"/>
    </location>
</feature>
<accession>A0A9P9DW29</accession>